<keyword evidence="1" id="KW-1133">Transmembrane helix</keyword>
<feature type="transmembrane region" description="Helical" evidence="1">
    <location>
        <begin position="25"/>
        <end position="42"/>
    </location>
</feature>
<comment type="caution">
    <text evidence="2">The sequence shown here is derived from an EMBL/GenBank/DDBJ whole genome shotgun (WGS) entry which is preliminary data.</text>
</comment>
<name>A0A3D9JSM4_9BACL</name>
<evidence type="ECO:0000313" key="2">
    <source>
        <dbReference type="EMBL" id="RED76945.1"/>
    </source>
</evidence>
<feature type="transmembrane region" description="Helical" evidence="1">
    <location>
        <begin position="93"/>
        <end position="117"/>
    </location>
</feature>
<protein>
    <recommendedName>
        <fullName evidence="4">ABC-2 type transport system permease protein</fullName>
    </recommendedName>
</protein>
<dbReference type="AlphaFoldDB" id="A0A3D9JSM4"/>
<proteinExistence type="predicted"/>
<organism evidence="2 3">
    <name type="scientific">Cohnella phaseoli</name>
    <dbReference type="NCBI Taxonomy" id="456490"/>
    <lineage>
        <taxon>Bacteria</taxon>
        <taxon>Bacillati</taxon>
        <taxon>Bacillota</taxon>
        <taxon>Bacilli</taxon>
        <taxon>Bacillales</taxon>
        <taxon>Paenibacillaceae</taxon>
        <taxon>Cohnella</taxon>
    </lineage>
</organism>
<dbReference type="RefSeq" id="WP_116061410.1">
    <property type="nucleotide sequence ID" value="NZ_QRDZ01000010.1"/>
</dbReference>
<evidence type="ECO:0008006" key="4">
    <source>
        <dbReference type="Google" id="ProtNLM"/>
    </source>
</evidence>
<dbReference type="EMBL" id="QRDZ01000010">
    <property type="protein sequence ID" value="RED76945.1"/>
    <property type="molecule type" value="Genomic_DNA"/>
</dbReference>
<sequence>MKQKSAVWRALLYRETRIVMRSPQVLMFILLPILYAVIYNMIGQQMFTAVQVCISMALSICGVFVEALLIVAEKETNEWRTLNRAGVSLLTLLGCKTVVTVTISLLTVLTCSLITGYNFLQVVQLLIVLLPVLGAFISVGVIVGLTYNSMEEIVLTKLLPTLLIMVLVILPVLIPLQNNIWLLAWYKHYPTGILSAAMNVVAEKGSFGILAALALKACLWMVVVGGAGYGLVWRKQGR</sequence>
<evidence type="ECO:0000313" key="3">
    <source>
        <dbReference type="Proteomes" id="UP000256977"/>
    </source>
</evidence>
<accession>A0A3D9JSM4</accession>
<feature type="transmembrane region" description="Helical" evidence="1">
    <location>
        <begin position="206"/>
        <end position="232"/>
    </location>
</feature>
<feature type="transmembrane region" description="Helical" evidence="1">
    <location>
        <begin position="123"/>
        <end position="147"/>
    </location>
</feature>
<dbReference type="Proteomes" id="UP000256977">
    <property type="component" value="Unassembled WGS sequence"/>
</dbReference>
<reference evidence="2 3" key="1">
    <citation type="submission" date="2018-07" db="EMBL/GenBank/DDBJ databases">
        <title>Genomic Encyclopedia of Type Strains, Phase III (KMG-III): the genomes of soil and plant-associated and newly described type strains.</title>
        <authorList>
            <person name="Whitman W."/>
        </authorList>
    </citation>
    <scope>NUCLEOTIDE SEQUENCE [LARGE SCALE GENOMIC DNA]</scope>
    <source>
        <strain evidence="2 3">CECT 7287</strain>
    </source>
</reference>
<gene>
    <name evidence="2" type="ORF">DFP98_110168</name>
</gene>
<keyword evidence="1" id="KW-0812">Transmembrane</keyword>
<feature type="transmembrane region" description="Helical" evidence="1">
    <location>
        <begin position="159"/>
        <end position="186"/>
    </location>
</feature>
<keyword evidence="3" id="KW-1185">Reference proteome</keyword>
<keyword evidence="1" id="KW-0472">Membrane</keyword>
<evidence type="ECO:0000256" key="1">
    <source>
        <dbReference type="SAM" id="Phobius"/>
    </source>
</evidence>
<feature type="transmembrane region" description="Helical" evidence="1">
    <location>
        <begin position="48"/>
        <end position="72"/>
    </location>
</feature>
<dbReference type="OrthoDB" id="3182222at2"/>